<name>A0A5D9CCV6_9SPHN</name>
<dbReference type="EMBL" id="VTOU01000001">
    <property type="protein sequence ID" value="TZG28860.1"/>
    <property type="molecule type" value="Genomic_DNA"/>
</dbReference>
<organism evidence="1 2">
    <name type="scientific">Sphingomonas montanisoli</name>
    <dbReference type="NCBI Taxonomy" id="2606412"/>
    <lineage>
        <taxon>Bacteria</taxon>
        <taxon>Pseudomonadati</taxon>
        <taxon>Pseudomonadota</taxon>
        <taxon>Alphaproteobacteria</taxon>
        <taxon>Sphingomonadales</taxon>
        <taxon>Sphingomonadaceae</taxon>
        <taxon>Sphingomonas</taxon>
    </lineage>
</organism>
<sequence>MSDPVRIILRGLTGALGGTIELVERQSSDWASVTFTGGRHRLRLRSAIDPAPLVTTIGEIDFPPRDHLVADILLGDVSASDRGWLFDVEVLTVEV</sequence>
<gene>
    <name evidence="1" type="ORF">FYJ91_01580</name>
</gene>
<evidence type="ECO:0000313" key="1">
    <source>
        <dbReference type="EMBL" id="TZG28860.1"/>
    </source>
</evidence>
<reference evidence="1 2" key="1">
    <citation type="submission" date="2019-08" db="EMBL/GenBank/DDBJ databases">
        <authorList>
            <person name="Wang G."/>
            <person name="Xu Z."/>
        </authorList>
    </citation>
    <scope>NUCLEOTIDE SEQUENCE [LARGE SCALE GENOMIC DNA]</scope>
    <source>
        <strain evidence="1 2">ZX</strain>
    </source>
</reference>
<comment type="caution">
    <text evidence="1">The sequence shown here is derived from an EMBL/GenBank/DDBJ whole genome shotgun (WGS) entry which is preliminary data.</text>
</comment>
<protein>
    <submittedName>
        <fullName evidence="1">Uncharacterized protein</fullName>
    </submittedName>
</protein>
<dbReference type="Proteomes" id="UP000322077">
    <property type="component" value="Unassembled WGS sequence"/>
</dbReference>
<dbReference type="RefSeq" id="WP_149520526.1">
    <property type="nucleotide sequence ID" value="NZ_VTOU01000001.1"/>
</dbReference>
<proteinExistence type="predicted"/>
<evidence type="ECO:0000313" key="2">
    <source>
        <dbReference type="Proteomes" id="UP000322077"/>
    </source>
</evidence>
<dbReference type="AlphaFoldDB" id="A0A5D9CCV6"/>
<keyword evidence="2" id="KW-1185">Reference proteome</keyword>
<accession>A0A5D9CCV6</accession>